<evidence type="ECO:0000313" key="1">
    <source>
        <dbReference type="EMBL" id="QTA38635.1"/>
    </source>
</evidence>
<organism evidence="1 2">
    <name type="scientific">Thermosipho ferrireducens</name>
    <dbReference type="NCBI Taxonomy" id="2571116"/>
    <lineage>
        <taxon>Bacteria</taxon>
        <taxon>Thermotogati</taxon>
        <taxon>Thermotogota</taxon>
        <taxon>Thermotogae</taxon>
        <taxon>Thermotogales</taxon>
        <taxon>Fervidobacteriaceae</taxon>
        <taxon>Thermosipho</taxon>
    </lineage>
</organism>
<dbReference type="EMBL" id="CP071446">
    <property type="protein sequence ID" value="QTA38635.1"/>
    <property type="molecule type" value="Genomic_DNA"/>
</dbReference>
<dbReference type="InterPro" id="IPR014985">
    <property type="entry name" value="WbqC"/>
</dbReference>
<proteinExistence type="predicted"/>
<dbReference type="Pfam" id="PF08889">
    <property type="entry name" value="WbqC"/>
    <property type="match status" value="1"/>
</dbReference>
<reference evidence="1 2" key="1">
    <citation type="submission" date="2021-03" db="EMBL/GenBank/DDBJ databases">
        <title>Thermosipho ferrireducens sp.nov., an anaerobic thermophilic iron-reducing bacterium isolated from a deep-sea hydrothermal sulfide deposits.</title>
        <authorList>
            <person name="Zeng X."/>
            <person name="Chen Y."/>
            <person name="Shao Z."/>
        </authorList>
    </citation>
    <scope>NUCLEOTIDE SEQUENCE [LARGE SCALE GENOMIC DNA]</scope>
    <source>
        <strain evidence="1 2">JL129W03</strain>
    </source>
</reference>
<dbReference type="RefSeq" id="WP_207567355.1">
    <property type="nucleotide sequence ID" value="NZ_CP071446.1"/>
</dbReference>
<accession>A0ABX7S9T2</accession>
<dbReference type="Proteomes" id="UP000671862">
    <property type="component" value="Chromosome"/>
</dbReference>
<sequence>MSRIAILQPNYLPWKGVFDMINRVDIFVFLDNVQYTKHDWRNRNYIKTPNGKQLIVVPVKNNSIKQLIKDVMVSDKVNWQRKHYNSFIANYSKAPYFKDFKWMLEDFYVKQQWVYLSELNIYTTRVICEVLGIKKTEFVKASELEIQNADKNLRLINIIKALGGKEYLSGPAAKDYLDLELFAKNEIKVEFMNYKYPVYPQLYGNFLHEVTVLDVIFNCGKNAKNYIFLE</sequence>
<name>A0ABX7S9T2_9BACT</name>
<gene>
    <name evidence="1" type="ORF">JYK00_03760</name>
</gene>
<protein>
    <submittedName>
        <fullName evidence="1">WbqC family protein</fullName>
    </submittedName>
</protein>
<evidence type="ECO:0000313" key="2">
    <source>
        <dbReference type="Proteomes" id="UP000671862"/>
    </source>
</evidence>
<keyword evidence="2" id="KW-1185">Reference proteome</keyword>